<dbReference type="Pfam" id="PF13947">
    <property type="entry name" value="GUB_WAK_bind"/>
    <property type="match status" value="1"/>
</dbReference>
<evidence type="ECO:0000256" key="19">
    <source>
        <dbReference type="SAM" id="SignalP"/>
    </source>
</evidence>
<dbReference type="GO" id="GO:0004674">
    <property type="term" value="F:protein serine/threonine kinase activity"/>
    <property type="evidence" value="ECO:0007669"/>
    <property type="project" value="UniProtKB-EC"/>
</dbReference>
<dbReference type="SMART" id="SM00184">
    <property type="entry name" value="RING"/>
    <property type="match status" value="1"/>
</dbReference>
<dbReference type="STRING" id="35608.A0A2U1Q9N3"/>
<reference evidence="21 22" key="1">
    <citation type="journal article" date="2018" name="Mol. Plant">
        <title>The genome of Artemisia annua provides insight into the evolution of Asteraceae family and artemisinin biosynthesis.</title>
        <authorList>
            <person name="Shen Q."/>
            <person name="Zhang L."/>
            <person name="Liao Z."/>
            <person name="Wang S."/>
            <person name="Yan T."/>
            <person name="Shi P."/>
            <person name="Liu M."/>
            <person name="Fu X."/>
            <person name="Pan Q."/>
            <person name="Wang Y."/>
            <person name="Lv Z."/>
            <person name="Lu X."/>
            <person name="Zhang F."/>
            <person name="Jiang W."/>
            <person name="Ma Y."/>
            <person name="Chen M."/>
            <person name="Hao X."/>
            <person name="Li L."/>
            <person name="Tang Y."/>
            <person name="Lv G."/>
            <person name="Zhou Y."/>
            <person name="Sun X."/>
            <person name="Brodelius P.E."/>
            <person name="Rose J.K.C."/>
            <person name="Tang K."/>
        </authorList>
    </citation>
    <scope>NUCLEOTIDE SEQUENCE [LARGE SCALE GENOMIC DNA]</scope>
    <source>
        <strain evidence="22">cv. Huhao1</strain>
        <tissue evidence="21">Leaf</tissue>
    </source>
</reference>
<dbReference type="Pfam" id="PF14380">
    <property type="entry name" value="WAK_assoc"/>
    <property type="match status" value="1"/>
</dbReference>
<evidence type="ECO:0000256" key="7">
    <source>
        <dbReference type="ARBA" id="ARBA00022729"/>
    </source>
</evidence>
<dbReference type="EMBL" id="PKPP01000291">
    <property type="protein sequence ID" value="PWA94708.1"/>
    <property type="molecule type" value="Genomic_DNA"/>
</dbReference>
<dbReference type="SUPFAM" id="SSF57850">
    <property type="entry name" value="RING/U-box"/>
    <property type="match status" value="1"/>
</dbReference>
<comment type="catalytic activity">
    <reaction evidence="16">
        <text>L-seryl-[protein] + ATP = O-phospho-L-seryl-[protein] + ADP + H(+)</text>
        <dbReference type="Rhea" id="RHEA:17989"/>
        <dbReference type="Rhea" id="RHEA-COMP:9863"/>
        <dbReference type="Rhea" id="RHEA-COMP:11604"/>
        <dbReference type="ChEBI" id="CHEBI:15378"/>
        <dbReference type="ChEBI" id="CHEBI:29999"/>
        <dbReference type="ChEBI" id="CHEBI:30616"/>
        <dbReference type="ChEBI" id="CHEBI:83421"/>
        <dbReference type="ChEBI" id="CHEBI:456216"/>
        <dbReference type="EC" id="2.7.11.1"/>
    </reaction>
</comment>
<keyword evidence="13" id="KW-0325">Glycoprotein</keyword>
<gene>
    <name evidence="21" type="ORF">CTI12_AA057190</name>
</gene>
<dbReference type="GO" id="GO:0061630">
    <property type="term" value="F:ubiquitin protein ligase activity"/>
    <property type="evidence" value="ECO:0007669"/>
    <property type="project" value="UniProtKB-EC"/>
</dbReference>
<keyword evidence="6" id="KW-0479">Metal-binding</keyword>
<keyword evidence="8 17" id="KW-0863">Zinc-finger</keyword>
<dbReference type="InterPro" id="IPR013083">
    <property type="entry name" value="Znf_RING/FYVE/PHD"/>
</dbReference>
<comment type="pathway">
    <text evidence="3">Protein modification; protein ubiquitination.</text>
</comment>
<feature type="chain" id="PRO_5015409080" evidence="19">
    <location>
        <begin position="24"/>
        <end position="371"/>
    </location>
</feature>
<evidence type="ECO:0000256" key="13">
    <source>
        <dbReference type="ARBA" id="ARBA00023180"/>
    </source>
</evidence>
<organism evidence="21 22">
    <name type="scientific">Artemisia annua</name>
    <name type="common">Sweet wormwood</name>
    <dbReference type="NCBI Taxonomy" id="35608"/>
    <lineage>
        <taxon>Eukaryota</taxon>
        <taxon>Viridiplantae</taxon>
        <taxon>Streptophyta</taxon>
        <taxon>Embryophyta</taxon>
        <taxon>Tracheophyta</taxon>
        <taxon>Spermatophyta</taxon>
        <taxon>Magnoliopsida</taxon>
        <taxon>eudicotyledons</taxon>
        <taxon>Gunneridae</taxon>
        <taxon>Pentapetalae</taxon>
        <taxon>asterids</taxon>
        <taxon>campanulids</taxon>
        <taxon>Asterales</taxon>
        <taxon>Asteraceae</taxon>
        <taxon>Asteroideae</taxon>
        <taxon>Anthemideae</taxon>
        <taxon>Artemisiinae</taxon>
        <taxon>Artemisia</taxon>
    </lineage>
</organism>
<comment type="caution">
    <text evidence="21">The sequence shown here is derived from an EMBL/GenBank/DDBJ whole genome shotgun (WGS) entry which is preliminary data.</text>
</comment>
<keyword evidence="11 18" id="KW-1133">Transmembrane helix</keyword>
<comment type="catalytic activity">
    <reaction evidence="15">
        <text>L-threonyl-[protein] + ATP = O-phospho-L-threonyl-[protein] + ADP + H(+)</text>
        <dbReference type="Rhea" id="RHEA:46608"/>
        <dbReference type="Rhea" id="RHEA-COMP:11060"/>
        <dbReference type="Rhea" id="RHEA-COMP:11605"/>
        <dbReference type="ChEBI" id="CHEBI:15378"/>
        <dbReference type="ChEBI" id="CHEBI:30013"/>
        <dbReference type="ChEBI" id="CHEBI:30616"/>
        <dbReference type="ChEBI" id="CHEBI:61977"/>
        <dbReference type="ChEBI" id="CHEBI:456216"/>
        <dbReference type="EC" id="2.7.11.1"/>
    </reaction>
</comment>
<dbReference type="GO" id="GO:0008270">
    <property type="term" value="F:zinc ion binding"/>
    <property type="evidence" value="ECO:0007669"/>
    <property type="project" value="UniProtKB-KW"/>
</dbReference>
<evidence type="ECO:0000256" key="4">
    <source>
        <dbReference type="ARBA" id="ARBA00022679"/>
    </source>
</evidence>
<evidence type="ECO:0000313" key="21">
    <source>
        <dbReference type="EMBL" id="PWA94708.1"/>
    </source>
</evidence>
<dbReference type="Pfam" id="PF13639">
    <property type="entry name" value="zf-RING_2"/>
    <property type="match status" value="1"/>
</dbReference>
<dbReference type="InterPro" id="IPR001841">
    <property type="entry name" value="Znf_RING"/>
</dbReference>
<feature type="transmembrane region" description="Helical" evidence="18">
    <location>
        <begin position="238"/>
        <end position="260"/>
    </location>
</feature>
<dbReference type="Proteomes" id="UP000245207">
    <property type="component" value="Unassembled WGS sequence"/>
</dbReference>
<keyword evidence="10" id="KW-0862">Zinc</keyword>
<keyword evidence="4" id="KW-0808">Transferase</keyword>
<dbReference type="PANTHER" id="PTHR46279:SF2">
    <property type="entry name" value="RING-H2 FINGER PROTEIN ATL21A-RELATED"/>
    <property type="match status" value="1"/>
</dbReference>
<dbReference type="InterPro" id="IPR032872">
    <property type="entry name" value="WAK_assoc_C"/>
</dbReference>
<dbReference type="InterPro" id="IPR046948">
    <property type="entry name" value="ATL20-22-like"/>
</dbReference>
<dbReference type="OrthoDB" id="8062037at2759"/>
<protein>
    <submittedName>
        <fullName evidence="21">RING/U-box superfamily protein</fullName>
    </submittedName>
</protein>
<evidence type="ECO:0000256" key="6">
    <source>
        <dbReference type="ARBA" id="ARBA00022723"/>
    </source>
</evidence>
<name>A0A2U1Q9N3_ARTAN</name>
<evidence type="ECO:0000256" key="14">
    <source>
        <dbReference type="ARBA" id="ARBA00024209"/>
    </source>
</evidence>
<comment type="similarity">
    <text evidence="14">Belongs to the RING-type zinc finger family. ATL subfamily.</text>
</comment>
<comment type="catalytic activity">
    <reaction evidence="1">
        <text>S-ubiquitinyl-[E2 ubiquitin-conjugating enzyme]-L-cysteine + [acceptor protein]-L-lysine = [E2 ubiquitin-conjugating enzyme]-L-cysteine + N(6)-ubiquitinyl-[acceptor protein]-L-lysine.</text>
        <dbReference type="EC" id="2.3.2.27"/>
    </reaction>
</comment>
<evidence type="ECO:0000256" key="15">
    <source>
        <dbReference type="ARBA" id="ARBA00047899"/>
    </source>
</evidence>
<keyword evidence="9" id="KW-0833">Ubl conjugation pathway</keyword>
<sequence length="371" mass="40967">MDAYTIFMFYVLIIPIISSTTSADCPVSNCGQRFKINIRFPFRLIDRQSQDCGSPGFDLRCVFPSMALIDLPRSGDFGVRSIDYRSQSMQIYDPLNCLPARLLTLDLLNSPFTASTFKEYTLLRCPSGTSLEKFTPIRCLSNSSSSVIAIGLESAVKSMTSNQTGCHVDGFVRVPMVDQPDQDAVTSQLDEDITLTWGTPDCKKCEADGVSCGFANESTQLTKCFVHRDPKGASIFRMIAFAMTIPAMTASIVIACCLCMKDRRGELPSNRRITNDTNVHEEATAPPRIDGLDQGTIESYKKVVLGESKRLPGHDDAVCPICLSDYDAKETVRCIPECLHCFHAECIDEWLKMNGTCPICRNSPSPIIVEA</sequence>
<evidence type="ECO:0000256" key="17">
    <source>
        <dbReference type="PROSITE-ProRule" id="PRU00175"/>
    </source>
</evidence>
<dbReference type="Gene3D" id="3.30.40.10">
    <property type="entry name" value="Zinc/RING finger domain, C3HC4 (zinc finger)"/>
    <property type="match status" value="1"/>
</dbReference>
<evidence type="ECO:0000256" key="1">
    <source>
        <dbReference type="ARBA" id="ARBA00000900"/>
    </source>
</evidence>
<dbReference type="GO" id="GO:0016020">
    <property type="term" value="C:membrane"/>
    <property type="evidence" value="ECO:0007669"/>
    <property type="project" value="UniProtKB-SubCell"/>
</dbReference>
<evidence type="ECO:0000256" key="11">
    <source>
        <dbReference type="ARBA" id="ARBA00022989"/>
    </source>
</evidence>
<keyword evidence="12 18" id="KW-0472">Membrane</keyword>
<evidence type="ECO:0000256" key="10">
    <source>
        <dbReference type="ARBA" id="ARBA00022833"/>
    </source>
</evidence>
<evidence type="ECO:0000256" key="3">
    <source>
        <dbReference type="ARBA" id="ARBA00004906"/>
    </source>
</evidence>
<keyword evidence="7 19" id="KW-0732">Signal</keyword>
<evidence type="ECO:0000256" key="8">
    <source>
        <dbReference type="ARBA" id="ARBA00022771"/>
    </source>
</evidence>
<comment type="subcellular location">
    <subcellularLocation>
        <location evidence="2">Membrane</location>
        <topology evidence="2">Single-pass membrane protein</topology>
    </subcellularLocation>
</comment>
<evidence type="ECO:0000256" key="12">
    <source>
        <dbReference type="ARBA" id="ARBA00023136"/>
    </source>
</evidence>
<evidence type="ECO:0000259" key="20">
    <source>
        <dbReference type="PROSITE" id="PS50089"/>
    </source>
</evidence>
<evidence type="ECO:0000256" key="16">
    <source>
        <dbReference type="ARBA" id="ARBA00048679"/>
    </source>
</evidence>
<feature type="signal peptide" evidence="19">
    <location>
        <begin position="1"/>
        <end position="23"/>
    </location>
</feature>
<dbReference type="AlphaFoldDB" id="A0A2U1Q9N3"/>
<keyword evidence="5 18" id="KW-0812">Transmembrane</keyword>
<evidence type="ECO:0000256" key="18">
    <source>
        <dbReference type="SAM" id="Phobius"/>
    </source>
</evidence>
<evidence type="ECO:0000313" key="22">
    <source>
        <dbReference type="Proteomes" id="UP000245207"/>
    </source>
</evidence>
<dbReference type="PANTHER" id="PTHR46279">
    <property type="entry name" value="RING/U-BOX SUPERFAMILY PROTEIN"/>
    <property type="match status" value="1"/>
</dbReference>
<dbReference type="GO" id="GO:0030247">
    <property type="term" value="F:polysaccharide binding"/>
    <property type="evidence" value="ECO:0007669"/>
    <property type="project" value="InterPro"/>
</dbReference>
<dbReference type="InterPro" id="IPR025287">
    <property type="entry name" value="WAK_GUB"/>
</dbReference>
<evidence type="ECO:0000256" key="5">
    <source>
        <dbReference type="ARBA" id="ARBA00022692"/>
    </source>
</evidence>
<evidence type="ECO:0000256" key="2">
    <source>
        <dbReference type="ARBA" id="ARBA00004167"/>
    </source>
</evidence>
<dbReference type="CDD" id="cd16461">
    <property type="entry name" value="RING-H2_EL5-like"/>
    <property type="match status" value="1"/>
</dbReference>
<evidence type="ECO:0000256" key="9">
    <source>
        <dbReference type="ARBA" id="ARBA00022786"/>
    </source>
</evidence>
<proteinExistence type="inferred from homology"/>
<feature type="domain" description="RING-type" evidence="20">
    <location>
        <begin position="319"/>
        <end position="361"/>
    </location>
</feature>
<accession>A0A2U1Q9N3</accession>
<keyword evidence="22" id="KW-1185">Reference proteome</keyword>
<dbReference type="PROSITE" id="PS50089">
    <property type="entry name" value="ZF_RING_2"/>
    <property type="match status" value="1"/>
</dbReference>